<evidence type="ECO:0000313" key="1">
    <source>
        <dbReference type="EMBL" id="DAD77168.1"/>
    </source>
</evidence>
<protein>
    <submittedName>
        <fullName evidence="1">Uncharacterized protein</fullName>
    </submittedName>
</protein>
<accession>A0A8S5M4V5</accession>
<reference evidence="1" key="1">
    <citation type="journal article" date="2021" name="Proc. Natl. Acad. Sci. U.S.A.">
        <title>A Catalog of Tens of Thousands of Viruses from Human Metagenomes Reveals Hidden Associations with Chronic Diseases.</title>
        <authorList>
            <person name="Tisza M.J."/>
            <person name="Buck C.B."/>
        </authorList>
    </citation>
    <scope>NUCLEOTIDE SEQUENCE</scope>
    <source>
        <strain evidence="1">CtMYd37</strain>
    </source>
</reference>
<sequence length="34" mass="3979">MQLLITSYREYLSIDSNVGLCRITQRGRLRPVLL</sequence>
<name>A0A8S5M4V5_9CAUD</name>
<organism evidence="1">
    <name type="scientific">Siphoviridae sp. ctMYd37</name>
    <dbReference type="NCBI Taxonomy" id="2826260"/>
    <lineage>
        <taxon>Viruses</taxon>
        <taxon>Duplodnaviria</taxon>
        <taxon>Heunggongvirae</taxon>
        <taxon>Uroviricota</taxon>
        <taxon>Caudoviricetes</taxon>
    </lineage>
</organism>
<dbReference type="EMBL" id="BK014818">
    <property type="protein sequence ID" value="DAD77168.1"/>
    <property type="molecule type" value="Genomic_DNA"/>
</dbReference>
<proteinExistence type="predicted"/>